<dbReference type="NCBIfam" id="TIGR00945">
    <property type="entry name" value="tatC"/>
    <property type="match status" value="1"/>
</dbReference>
<organism evidence="6 7">
    <name type="scientific">Succinivibrio faecicola</name>
    <dbReference type="NCBI Taxonomy" id="2820300"/>
    <lineage>
        <taxon>Bacteria</taxon>
        <taxon>Pseudomonadati</taxon>
        <taxon>Pseudomonadota</taxon>
        <taxon>Gammaproteobacteria</taxon>
        <taxon>Aeromonadales</taxon>
        <taxon>Succinivibrionaceae</taxon>
        <taxon>Succinivibrio</taxon>
    </lineage>
</organism>
<evidence type="ECO:0000256" key="5">
    <source>
        <dbReference type="HAMAP-Rule" id="MF_00902"/>
    </source>
</evidence>
<feature type="transmembrane region" description="Helical" evidence="5">
    <location>
        <begin position="211"/>
        <end position="232"/>
    </location>
</feature>
<gene>
    <name evidence="5 6" type="primary">tatC</name>
    <name evidence="6" type="ORF">J5V48_06695</name>
</gene>
<sequence>MSSFLDNFNKLRASIIKMIVIFLLTLALLSPFTKELFTFLMDPFSHIICTDRQFLSVAVTSPVMVPVKILLFSSFLLSLPFNLYILWRFVSPGLFKKEKQLTVLFALISLLMFFCGLIYCYYVVFPLVFSFIDNFSPDNVQFAPDISESLGFILQMFIAFGFGFEIPVIVVFLYMTGIVKLATLKKYRRYVIVTAFAVSAIITPPDVTSQLLLALPAVLLYEIGIAVCSLFCKKTNVQIATEDI</sequence>
<keyword evidence="4 5" id="KW-0472">Membrane</keyword>
<protein>
    <recommendedName>
        <fullName evidence="5">Sec-independent protein translocase protein TatC</fullName>
    </recommendedName>
</protein>
<evidence type="ECO:0000256" key="4">
    <source>
        <dbReference type="ARBA" id="ARBA00023136"/>
    </source>
</evidence>
<evidence type="ECO:0000313" key="7">
    <source>
        <dbReference type="Proteomes" id="UP000731465"/>
    </source>
</evidence>
<keyword evidence="3 5" id="KW-1133">Transmembrane helix</keyword>
<dbReference type="Pfam" id="PF00902">
    <property type="entry name" value="TatC"/>
    <property type="match status" value="1"/>
</dbReference>
<dbReference type="PANTHER" id="PTHR30371:SF0">
    <property type="entry name" value="SEC-INDEPENDENT PROTEIN TRANSLOCASE PROTEIN TATC, CHLOROPLASTIC-RELATED"/>
    <property type="match status" value="1"/>
</dbReference>
<dbReference type="PANTHER" id="PTHR30371">
    <property type="entry name" value="SEC-INDEPENDENT PROTEIN TRANSLOCASE PROTEIN TATC"/>
    <property type="match status" value="1"/>
</dbReference>
<proteinExistence type="inferred from homology"/>
<feature type="transmembrane region" description="Helical" evidence="5">
    <location>
        <begin position="69"/>
        <end position="90"/>
    </location>
</feature>
<accession>A0ABS7DH13</accession>
<keyword evidence="5" id="KW-1003">Cell membrane</keyword>
<name>A0ABS7DH13_9GAMM</name>
<dbReference type="RefSeq" id="WP_219937802.1">
    <property type="nucleotide sequence ID" value="NZ_JAGFNY010000022.1"/>
</dbReference>
<comment type="subunit">
    <text evidence="5">The Tat system comprises two distinct complexes: a TatABC complex, containing multiple copies of TatA, TatB and TatC subunits, and a separate TatA complex, containing only TatA subunits. Substrates initially bind to the TatABC complex, which probably triggers association of the separate TatA complex to form the active translocon.</text>
</comment>
<keyword evidence="5" id="KW-0653">Protein transport</keyword>
<dbReference type="Proteomes" id="UP000731465">
    <property type="component" value="Unassembled WGS sequence"/>
</dbReference>
<comment type="caution">
    <text evidence="6">The sequence shown here is derived from an EMBL/GenBank/DDBJ whole genome shotgun (WGS) entry which is preliminary data.</text>
</comment>
<keyword evidence="2 5" id="KW-0812">Transmembrane</keyword>
<feature type="transmembrane region" description="Helical" evidence="5">
    <location>
        <begin position="187"/>
        <end position="205"/>
    </location>
</feature>
<keyword evidence="5" id="KW-0811">Translocation</keyword>
<comment type="subcellular location">
    <subcellularLocation>
        <location evidence="5">Cell membrane</location>
        <topology evidence="5">Multi-pass membrane protein</topology>
    </subcellularLocation>
    <subcellularLocation>
        <location evidence="1">Membrane</location>
        <topology evidence="1">Multi-pass membrane protein</topology>
    </subcellularLocation>
</comment>
<evidence type="ECO:0000256" key="2">
    <source>
        <dbReference type="ARBA" id="ARBA00022692"/>
    </source>
</evidence>
<feature type="transmembrane region" description="Helical" evidence="5">
    <location>
        <begin position="152"/>
        <end position="175"/>
    </location>
</feature>
<keyword evidence="7" id="KW-1185">Reference proteome</keyword>
<keyword evidence="5" id="KW-0813">Transport</keyword>
<comment type="function">
    <text evidence="5">Part of the twin-arginine translocation (Tat) system that transports large folded proteins containing a characteristic twin-arginine motif in their signal peptide across membranes. Together with TatB, TatC is part of a receptor directly interacting with Tat signal peptides.</text>
</comment>
<evidence type="ECO:0000256" key="1">
    <source>
        <dbReference type="ARBA" id="ARBA00004141"/>
    </source>
</evidence>
<dbReference type="HAMAP" id="MF_00902">
    <property type="entry name" value="TatC"/>
    <property type="match status" value="1"/>
</dbReference>
<feature type="transmembrane region" description="Helical" evidence="5">
    <location>
        <begin position="102"/>
        <end position="132"/>
    </location>
</feature>
<evidence type="ECO:0000313" key="6">
    <source>
        <dbReference type="EMBL" id="MBW7570577.1"/>
    </source>
</evidence>
<reference evidence="6 7" key="1">
    <citation type="submission" date="2021-03" db="EMBL/GenBank/DDBJ databases">
        <title>Succinivibrio sp. nov. isolated from feces of cow.</title>
        <authorList>
            <person name="Choi J.-Y."/>
        </authorList>
    </citation>
    <scope>NUCLEOTIDE SEQUENCE [LARGE SCALE GENOMIC DNA]</scope>
    <source>
        <strain evidence="6 7">AGMB01872</strain>
    </source>
</reference>
<feature type="transmembrane region" description="Helical" evidence="5">
    <location>
        <begin position="12"/>
        <end position="32"/>
    </location>
</feature>
<dbReference type="InterPro" id="IPR002033">
    <property type="entry name" value="TatC"/>
</dbReference>
<dbReference type="EMBL" id="JAGFNY010000022">
    <property type="protein sequence ID" value="MBW7570577.1"/>
    <property type="molecule type" value="Genomic_DNA"/>
</dbReference>
<dbReference type="PRINTS" id="PR01840">
    <property type="entry name" value="TATCFAMILY"/>
</dbReference>
<evidence type="ECO:0000256" key="3">
    <source>
        <dbReference type="ARBA" id="ARBA00022989"/>
    </source>
</evidence>
<comment type="similarity">
    <text evidence="5">Belongs to the TatC family.</text>
</comment>